<dbReference type="GO" id="GO:0016832">
    <property type="term" value="F:aldehyde-lyase activity"/>
    <property type="evidence" value="ECO:0007669"/>
    <property type="project" value="InterPro"/>
</dbReference>
<dbReference type="PANTHER" id="PTHR43018">
    <property type="entry name" value="PHOSPHO-2-DEHYDRO-3-DEOXYHEPTONATE ALDOLASE"/>
    <property type="match status" value="1"/>
</dbReference>
<dbReference type="InterPro" id="IPR006218">
    <property type="entry name" value="DAHP1/KDSA"/>
</dbReference>
<dbReference type="eggNOG" id="COG2876">
    <property type="taxonomic scope" value="Bacteria"/>
</dbReference>
<name>A0A0A2A913_PROMR</name>
<dbReference type="AlphaFoldDB" id="A0A0A2A913"/>
<reference evidence="4" key="1">
    <citation type="journal article" date="2014" name="Sci. Data">
        <title>Genomes of diverse isolates of the marine cyanobacterium Prochlorococcus.</title>
        <authorList>
            <person name="Biller S."/>
            <person name="Berube P."/>
            <person name="Thompson J."/>
            <person name="Kelly L."/>
            <person name="Roggensack S."/>
            <person name="Awad L."/>
            <person name="Roache-Johnson K."/>
            <person name="Ding H."/>
            <person name="Giovannoni S.J."/>
            <person name="Moore L.R."/>
            <person name="Chisholm S.W."/>
        </authorList>
    </citation>
    <scope>NUCLEOTIDE SEQUENCE [LARGE SCALE GENOMIC DNA]</scope>
    <source>
        <strain evidence="4">MIT 9302</strain>
    </source>
</reference>
<dbReference type="RefSeq" id="WP_032527163.1">
    <property type="nucleotide sequence ID" value="NZ_CP138951.1"/>
</dbReference>
<dbReference type="EC" id="2.5.1.54" evidence="3"/>
<comment type="caution">
    <text evidence="3">The sequence shown here is derived from an EMBL/GenBank/DDBJ whole genome shotgun (WGS) entry which is preliminary data.</text>
</comment>
<proteinExistence type="predicted"/>
<protein>
    <submittedName>
        <fullName evidence="3">2-keto-3-deoxy-D-arabino-heptulosonate-7-phosphate synthase I beta</fullName>
        <ecNumber evidence="3">2.5.1.54</ecNumber>
    </submittedName>
</protein>
<dbReference type="SUPFAM" id="SSF51569">
    <property type="entry name" value="Aldolase"/>
    <property type="match status" value="1"/>
</dbReference>
<evidence type="ECO:0000259" key="2">
    <source>
        <dbReference type="Pfam" id="PF00793"/>
    </source>
</evidence>
<evidence type="ECO:0000313" key="4">
    <source>
        <dbReference type="Proteomes" id="UP000030445"/>
    </source>
</evidence>
<dbReference type="EMBL" id="JNAM01000011">
    <property type="protein sequence ID" value="KGF96913.1"/>
    <property type="molecule type" value="Genomic_DNA"/>
</dbReference>
<gene>
    <name evidence="3" type="ORF">EU96_1551</name>
</gene>
<evidence type="ECO:0000313" key="3">
    <source>
        <dbReference type="EMBL" id="KGF96913.1"/>
    </source>
</evidence>
<dbReference type="Proteomes" id="UP000030445">
    <property type="component" value="Unassembled WGS sequence"/>
</dbReference>
<dbReference type="InterPro" id="IPR013785">
    <property type="entry name" value="Aldolase_TIM"/>
</dbReference>
<organism evidence="3 4">
    <name type="scientific">Prochlorococcus marinus str. MIT 9302</name>
    <dbReference type="NCBI Taxonomy" id="74545"/>
    <lineage>
        <taxon>Bacteria</taxon>
        <taxon>Bacillati</taxon>
        <taxon>Cyanobacteriota</taxon>
        <taxon>Cyanophyceae</taxon>
        <taxon>Synechococcales</taxon>
        <taxon>Prochlorococcaceae</taxon>
        <taxon>Prochlorococcus</taxon>
    </lineage>
</organism>
<dbReference type="STRING" id="74545.EU96_1551"/>
<dbReference type="PANTHER" id="PTHR43018:SF1">
    <property type="entry name" value="PROTEIN AROA(G)"/>
    <property type="match status" value="1"/>
</dbReference>
<dbReference type="NCBIfam" id="TIGR01361">
    <property type="entry name" value="DAHP_synth_Bsub"/>
    <property type="match status" value="1"/>
</dbReference>
<dbReference type="Pfam" id="PF00793">
    <property type="entry name" value="DAHP_synth_1"/>
    <property type="match status" value="1"/>
</dbReference>
<keyword evidence="1 3" id="KW-0808">Transferase</keyword>
<evidence type="ECO:0000256" key="1">
    <source>
        <dbReference type="ARBA" id="ARBA00022679"/>
    </source>
</evidence>
<dbReference type="InterPro" id="IPR006268">
    <property type="entry name" value="DAHP_syn_2"/>
</dbReference>
<accession>A0A0A2A913</accession>
<sequence length="300" mass="33361">MIENKAPGKDVSLEDIKTKFPLAAKKDPLHFSEFDIAGIKFGPDSAPIFAGPNMVESEELIDDCAKNLKSKGASFLRGGAFKPLTFPYRSDKYNETRELGIEWLYKAKNKYDIPVITEIMEEKFLPIISEAADILQIGTRNMQNYPLLTACARSGKPIMIKRGFGCSLRDWLGAAEYILLEGNTKVILCERGVVAPHTHRETSRFLLDLQVIPAAKEITHLPVVTDPSHATFWRPWVRSMAMASIAAGADGVMLEVHPDPPNAAVDPLQSIDFEEFSKLIHDLSRIGKIVNRKTVGEKIV</sequence>
<dbReference type="GO" id="GO:0009073">
    <property type="term" value="P:aromatic amino acid family biosynthetic process"/>
    <property type="evidence" value="ECO:0007669"/>
    <property type="project" value="InterPro"/>
</dbReference>
<dbReference type="GO" id="GO:0003849">
    <property type="term" value="F:3-deoxy-7-phosphoheptulonate synthase activity"/>
    <property type="evidence" value="ECO:0007669"/>
    <property type="project" value="UniProtKB-EC"/>
</dbReference>
<dbReference type="OrthoDB" id="9780456at2"/>
<dbReference type="InterPro" id="IPR052899">
    <property type="entry name" value="Class-I_DAHP_synthase"/>
</dbReference>
<feature type="domain" description="DAHP synthetase I/KDSA" evidence="2">
    <location>
        <begin position="38"/>
        <end position="282"/>
    </location>
</feature>
<dbReference type="Gene3D" id="3.20.20.70">
    <property type="entry name" value="Aldolase class I"/>
    <property type="match status" value="1"/>
</dbReference>